<dbReference type="PANTHER" id="PTHR24208:SF166">
    <property type="entry name" value="LIM HOMEOBOX TRANSCRIPTION FACTOR 1 ALPHA, ISOFORM B"/>
    <property type="match status" value="1"/>
</dbReference>
<feature type="compositionally biased region" description="Polar residues" evidence="10">
    <location>
        <begin position="303"/>
        <end position="321"/>
    </location>
</feature>
<evidence type="ECO:0000256" key="8">
    <source>
        <dbReference type="ARBA" id="ARBA00023242"/>
    </source>
</evidence>
<dbReference type="SUPFAM" id="SSF57716">
    <property type="entry name" value="Glucocorticoid receptor-like (DNA-binding domain)"/>
    <property type="match status" value="2"/>
</dbReference>
<keyword evidence="3" id="KW-0677">Repeat</keyword>
<comment type="subcellular location">
    <subcellularLocation>
        <location evidence="1">Nucleus</location>
    </subcellularLocation>
</comment>
<keyword evidence="13" id="KW-1185">Reference proteome</keyword>
<dbReference type="GO" id="GO:0000981">
    <property type="term" value="F:DNA-binding transcription factor activity, RNA polymerase II-specific"/>
    <property type="evidence" value="ECO:0007669"/>
    <property type="project" value="TreeGrafter"/>
</dbReference>
<dbReference type="GO" id="GO:0005634">
    <property type="term" value="C:nucleus"/>
    <property type="evidence" value="ECO:0007669"/>
    <property type="project" value="UniProtKB-SubCell"/>
</dbReference>
<evidence type="ECO:0000256" key="2">
    <source>
        <dbReference type="ARBA" id="ARBA00022723"/>
    </source>
</evidence>
<keyword evidence="2 9" id="KW-0479">Metal-binding</keyword>
<dbReference type="Gene3D" id="1.10.10.60">
    <property type="entry name" value="Homeodomain-like"/>
    <property type="match status" value="1"/>
</dbReference>
<sequence length="378" mass="40938">MPTQTSAKEICAGCQCPIEDRYLLRVMDNSWHETCLQCAVCRKALVASCFARDRKLYCKADYDKLYGTKCSACLQLIPAHELVMRAAGCVYHLPCFTCVACGHRLQKGDEFVVKDGQLFCRLDFEKEYTLMPLSPKSDASDLGYEEDCGDAGSSKGPKRPRTILTTSQRRKFKASFEVNPKPCRRSCTSTGSGVTGSGNGPQCTSGASLVSKPTGKARKTGFGWNSDRIPAGQMLTKVIPGGQMLTKVIPGGQMLTKVIPGEQMLTTIPATTRKGESKKTGQKAGQKRKSKEEDSDSSDCAMNPSSNDSGLPSSMFTTQGLGESVYPDTPMGLEDNVEGLDHMLLGEANGHPSLGSMGQIINPIDKLYSMHTSYFNGE</sequence>
<keyword evidence="7" id="KW-0371">Homeobox</keyword>
<evidence type="ECO:0000256" key="1">
    <source>
        <dbReference type="ARBA" id="ARBA00004123"/>
    </source>
</evidence>
<dbReference type="Pfam" id="PF00412">
    <property type="entry name" value="LIM"/>
    <property type="match status" value="2"/>
</dbReference>
<evidence type="ECO:0000313" key="13">
    <source>
        <dbReference type="Proteomes" id="UP000245119"/>
    </source>
</evidence>
<comment type="caution">
    <text evidence="12">The sequence shown here is derived from an EMBL/GenBank/DDBJ whole genome shotgun (WGS) entry which is preliminary data.</text>
</comment>
<dbReference type="AlphaFoldDB" id="A0A2T7NKK1"/>
<keyword evidence="6" id="KW-0238">DNA-binding</keyword>
<dbReference type="SMART" id="SM00132">
    <property type="entry name" value="LIM"/>
    <property type="match status" value="2"/>
</dbReference>
<dbReference type="PANTHER" id="PTHR24208">
    <property type="entry name" value="LIM/HOMEOBOX PROTEIN LHX"/>
    <property type="match status" value="1"/>
</dbReference>
<feature type="region of interest" description="Disordered" evidence="10">
    <location>
        <begin position="266"/>
        <end position="333"/>
    </location>
</feature>
<dbReference type="GO" id="GO:0046872">
    <property type="term" value="F:metal ion binding"/>
    <property type="evidence" value="ECO:0007669"/>
    <property type="project" value="UniProtKB-KW"/>
</dbReference>
<keyword evidence="4 9" id="KW-0862">Zinc</keyword>
<name>A0A2T7NKK1_POMCA</name>
<proteinExistence type="predicted"/>
<dbReference type="CDD" id="cd09371">
    <property type="entry name" value="LIM1_Lmx1b"/>
    <property type="match status" value="1"/>
</dbReference>
<feature type="domain" description="LIM zinc-binding" evidence="11">
    <location>
        <begin position="9"/>
        <end position="68"/>
    </location>
</feature>
<dbReference type="InterPro" id="IPR001781">
    <property type="entry name" value="Znf_LIM"/>
</dbReference>
<dbReference type="EMBL" id="PZQS01000011">
    <property type="protein sequence ID" value="PVD21689.1"/>
    <property type="molecule type" value="Genomic_DNA"/>
</dbReference>
<keyword evidence="8" id="KW-0539">Nucleus</keyword>
<dbReference type="PROSITE" id="PS50023">
    <property type="entry name" value="LIM_DOMAIN_2"/>
    <property type="match status" value="2"/>
</dbReference>
<dbReference type="Gene3D" id="2.10.110.10">
    <property type="entry name" value="Cysteine Rich Protein"/>
    <property type="match status" value="2"/>
</dbReference>
<protein>
    <recommendedName>
        <fullName evidence="11">LIM zinc-binding domain-containing protein</fullName>
    </recommendedName>
</protein>
<dbReference type="STRING" id="400727.A0A2T7NKK1"/>
<feature type="domain" description="LIM zinc-binding" evidence="11">
    <location>
        <begin position="69"/>
        <end position="130"/>
    </location>
</feature>
<dbReference type="PROSITE" id="PS00478">
    <property type="entry name" value="LIM_DOMAIN_1"/>
    <property type="match status" value="2"/>
</dbReference>
<keyword evidence="5 9" id="KW-0440">LIM domain</keyword>
<reference evidence="12 13" key="1">
    <citation type="submission" date="2018-04" db="EMBL/GenBank/DDBJ databases">
        <title>The genome of golden apple snail Pomacea canaliculata provides insight into stress tolerance and invasive adaptation.</title>
        <authorList>
            <person name="Liu C."/>
            <person name="Liu B."/>
            <person name="Ren Y."/>
            <person name="Zhang Y."/>
            <person name="Wang H."/>
            <person name="Li S."/>
            <person name="Jiang F."/>
            <person name="Yin L."/>
            <person name="Zhang G."/>
            <person name="Qian W."/>
            <person name="Fan W."/>
        </authorList>
    </citation>
    <scope>NUCLEOTIDE SEQUENCE [LARGE SCALE GENOMIC DNA]</scope>
    <source>
        <strain evidence="12">SZHN2017</strain>
        <tissue evidence="12">Muscle</tissue>
    </source>
</reference>
<evidence type="ECO:0000256" key="4">
    <source>
        <dbReference type="ARBA" id="ARBA00022833"/>
    </source>
</evidence>
<dbReference type="Proteomes" id="UP000245119">
    <property type="component" value="Linkage Group LG11"/>
</dbReference>
<feature type="region of interest" description="Disordered" evidence="10">
    <location>
        <begin position="190"/>
        <end position="225"/>
    </location>
</feature>
<gene>
    <name evidence="12" type="ORF">C0Q70_17488</name>
</gene>
<organism evidence="12 13">
    <name type="scientific">Pomacea canaliculata</name>
    <name type="common">Golden apple snail</name>
    <dbReference type="NCBI Taxonomy" id="400727"/>
    <lineage>
        <taxon>Eukaryota</taxon>
        <taxon>Metazoa</taxon>
        <taxon>Spiralia</taxon>
        <taxon>Lophotrochozoa</taxon>
        <taxon>Mollusca</taxon>
        <taxon>Gastropoda</taxon>
        <taxon>Caenogastropoda</taxon>
        <taxon>Architaenioglossa</taxon>
        <taxon>Ampullarioidea</taxon>
        <taxon>Ampullariidae</taxon>
        <taxon>Pomacea</taxon>
    </lineage>
</organism>
<evidence type="ECO:0000256" key="6">
    <source>
        <dbReference type="ARBA" id="ARBA00023125"/>
    </source>
</evidence>
<evidence type="ECO:0000259" key="11">
    <source>
        <dbReference type="PROSITE" id="PS50023"/>
    </source>
</evidence>
<evidence type="ECO:0000256" key="5">
    <source>
        <dbReference type="ARBA" id="ARBA00023038"/>
    </source>
</evidence>
<dbReference type="GO" id="GO:0030182">
    <property type="term" value="P:neuron differentiation"/>
    <property type="evidence" value="ECO:0007669"/>
    <property type="project" value="TreeGrafter"/>
</dbReference>
<dbReference type="GO" id="GO:0000977">
    <property type="term" value="F:RNA polymerase II transcription regulatory region sequence-specific DNA binding"/>
    <property type="evidence" value="ECO:0007669"/>
    <property type="project" value="TreeGrafter"/>
</dbReference>
<evidence type="ECO:0000256" key="3">
    <source>
        <dbReference type="ARBA" id="ARBA00022737"/>
    </source>
</evidence>
<dbReference type="FunFam" id="2.10.110.10:FF:000006">
    <property type="entry name" value="LIM homeobox transcription factor 1-beta"/>
    <property type="match status" value="1"/>
</dbReference>
<evidence type="ECO:0000256" key="9">
    <source>
        <dbReference type="PROSITE-ProRule" id="PRU00125"/>
    </source>
</evidence>
<evidence type="ECO:0000256" key="7">
    <source>
        <dbReference type="ARBA" id="ARBA00023155"/>
    </source>
</evidence>
<dbReference type="OrthoDB" id="6159439at2759"/>
<evidence type="ECO:0000256" key="10">
    <source>
        <dbReference type="SAM" id="MobiDB-lite"/>
    </source>
</evidence>
<accession>A0A2T7NKK1</accession>
<dbReference type="InterPro" id="IPR050453">
    <property type="entry name" value="LIM_Homeobox_TF"/>
</dbReference>
<evidence type="ECO:0000313" key="12">
    <source>
        <dbReference type="EMBL" id="PVD21689.1"/>
    </source>
</evidence>